<sequence>MSTYRSRLEVGVHPGTDPRRAPELRAELRRLAAALTPRWRPTGERDDVGSALLRIGARLAEETTQRLDATARRDALAFFDLLGLPPSPPRPATGVLVLTLGAKQLRAVHAPARTQVAVTPPAPDVGAAGAAGAAGARPAPAGDDVTFETQARLRVVPGRVGELVAVDAGADRIELAPARVTSPAAPVAAADSYRLLTFAGAGSRTVQLSPAGGLAPEDLLRIGTGAYRVLEADEHGLVTLLDPLEEPANAGTTAVRISALESFRLRDVQAHVLHLGHPDLLNLDQPATIGVTLAPAGLARELGALDVAWSLFGTRDGEEEPAWQRLDLLGVRGAEVRLAKSWAGSVEETEVHGQTSRWLRAELRTPVVGRPPTSRASGVHLSVASAGTGEDGATGTGTGTGAGGGATPAEGSRTVTAAAHNGTPLATTRRFLPFGPEPLRFDVFALAAPETLSKKGATARLDITLVDSSIVALALATGSGTDWRGYGAGRNGNLQVLLPEDGAVRWLEAPLTGEDGRRVLLGAAAPVAVGRTDAAGDVVVVTDRDGALWSAVVRTSTTVTVDGSTWHPLDRPAGQTPAGDGEVAVVAPVIVPAPAGDGAAVVLDMSGGDLHALRLDEAGRAVGWSVVEPDSLAPAGLRLLTEVQGADWPGRPDRVEVLAADDDGALWVATVEDGAAGPTASWTQVAGEEPVPPARPDVVPAATRYRTGGGEHLWVCLAAGGGLVGIDRDGDDTTVLPITATVADGSALHAHPGVLGVGGLPTTAGLGPDEAFVWQGGEDVTTTPLPAPASAARPQLVATDDALELLVPGAGERVLRAAVAEPEELDVELHDLIELESPWVPNRAEITPSDGTAPSFLTLGSANRRIREGDVRVYEVDGVTAGTTVRFLRVSTTAHTGTFDPADSRTQLRLAATDTATEVGSRIVAGEASHVVTDLTDGVATLDPEVAGDDPEYQVVEETAVVSVTDEALGTLAKVVTTVKPHELVFGAPADPRTQQVLRAERVLSVVWARLGAAWETLPAAGATAASFAEEPTWTVTVRERGYTNPELSWEYADGDGWRRLEVLDGTDDLSTSGSIRFVVPADLTTTEIGGQEDYWIRARLVGGDYGRPSYVVRQETSGGVTEQTVVVDTSELRPPEILAIEASFASPPGLPPEVLLVENNADVVDQTQAAAVASASFELFEGAGAVGAESRAVFAGLTAAIGRGPITLLVDAVDQPGTGALEVDVRTPEGWRRVPADDRTASLRRTGTITLALDHDPVPVRLFGRDRVWLRLRPGTDPVGASGATPGGASGSGAGSGAEAAASWAPVVRLLLPNAVPVSQARTVQQEILGSSLGAPGTTVFLADVPVLPDTVELRVREDLSQEEVAALAALAAENRGAGPTPVVTGVERTPGTWVLWRRVDSLVGQPGDARVYVLEPATGRVRFGDDRTGRIPPAGRDNIRAFGYQQGGGAAGNTPPWPATRLTTAVQGVEAAVLPLGTAGGIDAPAADTLFATAPQQLRHAGRALTPADVEALAVASSGDVLRARCRRPRGPGEPVRVAVAVRGTGCPHPTFAQLDAVAARLREVGWGALDGDGVEVTGPTDVPVTVAVTLGAPPERWAAVEQDATTALAALFDPVTGGPDGTGWPFGRRPTTADVLRALAPVGGVERVVEVSVDVPEAFPVDGLVCAQDLSVVVTGGAP</sequence>
<keyword evidence="3" id="KW-1185">Reference proteome</keyword>
<evidence type="ECO:0000313" key="2">
    <source>
        <dbReference type="EMBL" id="RPF28990.1"/>
    </source>
</evidence>
<feature type="compositionally biased region" description="Gly residues" evidence="1">
    <location>
        <begin position="389"/>
        <end position="406"/>
    </location>
</feature>
<feature type="region of interest" description="Disordered" evidence="1">
    <location>
        <begin position="385"/>
        <end position="410"/>
    </location>
</feature>
<accession>A0A3N4ZCF1</accession>
<feature type="region of interest" description="Disordered" evidence="1">
    <location>
        <begin position="1278"/>
        <end position="1298"/>
    </location>
</feature>
<reference evidence="2 3" key="1">
    <citation type="submission" date="2018-11" db="EMBL/GenBank/DDBJ databases">
        <title>Sequencing the genomes of 1000 actinobacteria strains.</title>
        <authorList>
            <person name="Klenk H.-P."/>
        </authorList>
    </citation>
    <scope>NUCLEOTIDE SEQUENCE [LARGE SCALE GENOMIC DNA]</scope>
    <source>
        <strain evidence="2 3">DSM 14418</strain>
    </source>
</reference>
<dbReference type="EMBL" id="RKRA01000001">
    <property type="protein sequence ID" value="RPF28990.1"/>
    <property type="molecule type" value="Genomic_DNA"/>
</dbReference>
<evidence type="ECO:0000256" key="1">
    <source>
        <dbReference type="SAM" id="MobiDB-lite"/>
    </source>
</evidence>
<feature type="compositionally biased region" description="Gly residues" evidence="1">
    <location>
        <begin position="1286"/>
        <end position="1297"/>
    </location>
</feature>
<dbReference type="Proteomes" id="UP000280726">
    <property type="component" value="Unassembled WGS sequence"/>
</dbReference>
<dbReference type="SUPFAM" id="SSF89372">
    <property type="entry name" value="Fucose-specific lectin"/>
    <property type="match status" value="1"/>
</dbReference>
<organism evidence="2 3">
    <name type="scientific">Georgenia muralis</name>
    <dbReference type="NCBI Taxonomy" id="154117"/>
    <lineage>
        <taxon>Bacteria</taxon>
        <taxon>Bacillati</taxon>
        <taxon>Actinomycetota</taxon>
        <taxon>Actinomycetes</taxon>
        <taxon>Micrococcales</taxon>
        <taxon>Bogoriellaceae</taxon>
        <taxon>Georgenia</taxon>
    </lineage>
</organism>
<name>A0A3N4ZCF1_9MICO</name>
<dbReference type="RefSeq" id="WP_123919609.1">
    <property type="nucleotide sequence ID" value="NZ_RKRA01000001.1"/>
</dbReference>
<protein>
    <submittedName>
        <fullName evidence="2">Putative phage baseplate assembly protein</fullName>
    </submittedName>
</protein>
<gene>
    <name evidence="2" type="ORF">EDD32_3541</name>
</gene>
<comment type="caution">
    <text evidence="2">The sequence shown here is derived from an EMBL/GenBank/DDBJ whole genome shotgun (WGS) entry which is preliminary data.</text>
</comment>
<evidence type="ECO:0000313" key="3">
    <source>
        <dbReference type="Proteomes" id="UP000280726"/>
    </source>
</evidence>
<proteinExistence type="predicted"/>
<dbReference type="OrthoDB" id="9027184at2"/>
<feature type="region of interest" description="Disordered" evidence="1">
    <location>
        <begin position="1"/>
        <end position="21"/>
    </location>
</feature>